<dbReference type="Gene3D" id="1.10.260.40">
    <property type="entry name" value="lambda repressor-like DNA-binding domains"/>
    <property type="match status" value="1"/>
</dbReference>
<evidence type="ECO:0000313" key="1">
    <source>
        <dbReference type="EMBL" id="NEV63997.1"/>
    </source>
</evidence>
<protein>
    <submittedName>
        <fullName evidence="1">Helix-turn-helix domain-containing protein</fullName>
    </submittedName>
</protein>
<dbReference type="SUPFAM" id="SSF47413">
    <property type="entry name" value="lambda repressor-like DNA-binding domains"/>
    <property type="match status" value="1"/>
</dbReference>
<sequence>MTIREGQLTFSGESTLLFAMITKSDLMATLGTLAAVAKEADCSKQAVAQWSERIPLRSAVCIARKGRWTLHELRPDLFGPQPVPSGDQTACH</sequence>
<comment type="caution">
    <text evidence="1">The sequence shown here is derived from an EMBL/GenBank/DDBJ whole genome shotgun (WGS) entry which is preliminary data.</text>
</comment>
<evidence type="ECO:0000313" key="2">
    <source>
        <dbReference type="Proteomes" id="UP000483379"/>
    </source>
</evidence>
<keyword evidence="2" id="KW-1185">Reference proteome</keyword>
<dbReference type="AlphaFoldDB" id="A0A6M0K5X5"/>
<gene>
    <name evidence="1" type="ORF">G3446_19250</name>
</gene>
<dbReference type="EMBL" id="JAAIJQ010000070">
    <property type="protein sequence ID" value="NEV63997.1"/>
    <property type="molecule type" value="Genomic_DNA"/>
</dbReference>
<reference evidence="1 2" key="1">
    <citation type="submission" date="2020-02" db="EMBL/GenBank/DDBJ databases">
        <title>Genome sequences of Thiorhodococcus mannitoliphagus and Thiorhodococcus minor, purple sulfur photosynthetic bacteria in the gammaproteobacterial family, Chromatiaceae.</title>
        <authorList>
            <person name="Aviles F.A."/>
            <person name="Meyer T.E."/>
            <person name="Kyndt J.A."/>
        </authorList>
    </citation>
    <scope>NUCLEOTIDE SEQUENCE [LARGE SCALE GENOMIC DNA]</scope>
    <source>
        <strain evidence="1 2">DSM 11518</strain>
    </source>
</reference>
<dbReference type="InterPro" id="IPR010982">
    <property type="entry name" value="Lambda_DNA-bd_dom_sf"/>
</dbReference>
<proteinExistence type="predicted"/>
<dbReference type="Pfam" id="PF14549">
    <property type="entry name" value="P22_Cro"/>
    <property type="match status" value="1"/>
</dbReference>
<name>A0A6M0K5X5_9GAMM</name>
<accession>A0A6M0K5X5</accession>
<organism evidence="1 2">
    <name type="scientific">Thiorhodococcus minor</name>
    <dbReference type="NCBI Taxonomy" id="57489"/>
    <lineage>
        <taxon>Bacteria</taxon>
        <taxon>Pseudomonadati</taxon>
        <taxon>Pseudomonadota</taxon>
        <taxon>Gammaproteobacteria</taxon>
        <taxon>Chromatiales</taxon>
        <taxon>Chromatiaceae</taxon>
        <taxon>Thiorhodococcus</taxon>
    </lineage>
</organism>
<dbReference type="Proteomes" id="UP000483379">
    <property type="component" value="Unassembled WGS sequence"/>
</dbReference>
<dbReference type="RefSeq" id="WP_164454473.1">
    <property type="nucleotide sequence ID" value="NZ_JAAIJQ010000070.1"/>
</dbReference>
<dbReference type="GO" id="GO:0003677">
    <property type="term" value="F:DNA binding"/>
    <property type="evidence" value="ECO:0007669"/>
    <property type="project" value="InterPro"/>
</dbReference>